<protein>
    <submittedName>
        <fullName evidence="2">DUF4389 domain-containing protein</fullName>
    </submittedName>
</protein>
<proteinExistence type="predicted"/>
<dbReference type="Pfam" id="PF14333">
    <property type="entry name" value="DUF4389"/>
    <property type="match status" value="1"/>
</dbReference>
<dbReference type="EMBL" id="JBHRYN010000012">
    <property type="protein sequence ID" value="MFC3702196.1"/>
    <property type="molecule type" value="Genomic_DNA"/>
</dbReference>
<sequence length="99" mass="11829">MLAEDREHHIFKLLFILLFWVFFRISMAITVVVGIIQWVMLWFEDEPNQTLFKFSQQLTIFQTQISAYMTFQSNEKVFPFNDWPEVPQSTSEDADETSL</sequence>
<gene>
    <name evidence="2" type="ORF">ACFOND_11120</name>
</gene>
<evidence type="ECO:0000313" key="3">
    <source>
        <dbReference type="Proteomes" id="UP001595710"/>
    </source>
</evidence>
<name>A0ABV7WTP2_9GAMM</name>
<keyword evidence="1" id="KW-1133">Transmembrane helix</keyword>
<organism evidence="2 3">
    <name type="scientific">Reinekea marina</name>
    <dbReference type="NCBI Taxonomy" id="1310421"/>
    <lineage>
        <taxon>Bacteria</taxon>
        <taxon>Pseudomonadati</taxon>
        <taxon>Pseudomonadota</taxon>
        <taxon>Gammaproteobacteria</taxon>
        <taxon>Oceanospirillales</taxon>
        <taxon>Saccharospirillaceae</taxon>
        <taxon>Reinekea</taxon>
    </lineage>
</organism>
<keyword evidence="3" id="KW-1185">Reference proteome</keyword>
<keyword evidence="1" id="KW-0812">Transmembrane</keyword>
<dbReference type="Proteomes" id="UP001595710">
    <property type="component" value="Unassembled WGS sequence"/>
</dbReference>
<keyword evidence="1" id="KW-0472">Membrane</keyword>
<accession>A0ABV7WTP2</accession>
<dbReference type="InterPro" id="IPR025498">
    <property type="entry name" value="DUF4389"/>
</dbReference>
<evidence type="ECO:0000256" key="1">
    <source>
        <dbReference type="SAM" id="Phobius"/>
    </source>
</evidence>
<evidence type="ECO:0000313" key="2">
    <source>
        <dbReference type="EMBL" id="MFC3702196.1"/>
    </source>
</evidence>
<reference evidence="3" key="1">
    <citation type="journal article" date="2019" name="Int. J. Syst. Evol. Microbiol.">
        <title>The Global Catalogue of Microorganisms (GCM) 10K type strain sequencing project: providing services to taxonomists for standard genome sequencing and annotation.</title>
        <authorList>
            <consortium name="The Broad Institute Genomics Platform"/>
            <consortium name="The Broad Institute Genome Sequencing Center for Infectious Disease"/>
            <person name="Wu L."/>
            <person name="Ma J."/>
        </authorList>
    </citation>
    <scope>NUCLEOTIDE SEQUENCE [LARGE SCALE GENOMIC DNA]</scope>
    <source>
        <strain evidence="3">CECT 8288</strain>
    </source>
</reference>
<dbReference type="RefSeq" id="WP_290281483.1">
    <property type="nucleotide sequence ID" value="NZ_JAUFQI010000001.1"/>
</dbReference>
<comment type="caution">
    <text evidence="2">The sequence shown here is derived from an EMBL/GenBank/DDBJ whole genome shotgun (WGS) entry which is preliminary data.</text>
</comment>
<feature type="transmembrane region" description="Helical" evidence="1">
    <location>
        <begin position="12"/>
        <end position="43"/>
    </location>
</feature>